<dbReference type="AlphaFoldDB" id="A0A7G9YRZ0"/>
<proteinExistence type="predicted"/>
<gene>
    <name evidence="1" type="ORF">HMJGLFMP_00016</name>
</gene>
<organism evidence="1">
    <name type="scientific">Candidatus Methanophagaceae archaeon ANME-1 ERB6</name>
    <dbReference type="NCBI Taxonomy" id="2759912"/>
    <lineage>
        <taxon>Archaea</taxon>
        <taxon>Methanobacteriati</taxon>
        <taxon>Methanobacteriota</taxon>
        <taxon>Stenosarchaea group</taxon>
        <taxon>Methanomicrobia</taxon>
        <taxon>Candidatus Methanophagales</taxon>
        <taxon>Candidatus Methanophagaceae</taxon>
    </lineage>
</organism>
<protein>
    <submittedName>
        <fullName evidence="1">Uncharacterized protein</fullName>
    </submittedName>
</protein>
<accession>A0A7G9YRZ0</accession>
<name>A0A7G9YRZ0_9EURY</name>
<dbReference type="EMBL" id="MT631451">
    <property type="protein sequence ID" value="QNO50774.1"/>
    <property type="molecule type" value="Genomic_DNA"/>
</dbReference>
<evidence type="ECO:0000313" key="1">
    <source>
        <dbReference type="EMBL" id="QNO50774.1"/>
    </source>
</evidence>
<reference evidence="1" key="1">
    <citation type="submission" date="2020-06" db="EMBL/GenBank/DDBJ databases">
        <title>Unique genomic features of the anaerobic methanotrophic archaea.</title>
        <authorList>
            <person name="Chadwick G.L."/>
            <person name="Skennerton C.T."/>
            <person name="Laso-Perez R."/>
            <person name="Leu A.O."/>
            <person name="Speth D.R."/>
            <person name="Yu H."/>
            <person name="Morgan-Lang C."/>
            <person name="Hatzenpichler R."/>
            <person name="Goudeau D."/>
            <person name="Malmstrom R."/>
            <person name="Brazelton W.J."/>
            <person name="Woyke T."/>
            <person name="Hallam S.J."/>
            <person name="Tyson G.W."/>
            <person name="Wegener G."/>
            <person name="Boetius A."/>
            <person name="Orphan V."/>
        </authorList>
    </citation>
    <scope>NUCLEOTIDE SEQUENCE</scope>
</reference>
<sequence length="71" mass="8418">MSENKNKFPPGWDEERVQRVLAYYESQTEEEAVAEDEAAYEHEHEGQTIMEIPKELVPKVRDLLAQHRHRV</sequence>